<dbReference type="GeneTree" id="ENSGT00940000154543"/>
<keyword evidence="3" id="KW-1185">Reference proteome</keyword>
<feature type="compositionally biased region" description="Low complexity" evidence="1">
    <location>
        <begin position="98"/>
        <end position="109"/>
    </location>
</feature>
<feature type="region of interest" description="Disordered" evidence="1">
    <location>
        <begin position="460"/>
        <end position="496"/>
    </location>
</feature>
<feature type="region of interest" description="Disordered" evidence="1">
    <location>
        <begin position="1"/>
        <end position="213"/>
    </location>
</feature>
<dbReference type="Proteomes" id="UP000694395">
    <property type="component" value="Chromosome 17"/>
</dbReference>
<feature type="compositionally biased region" description="Polar residues" evidence="1">
    <location>
        <begin position="471"/>
        <end position="480"/>
    </location>
</feature>
<dbReference type="InterPro" id="IPR029266">
    <property type="entry name" value="FAM217"/>
</dbReference>
<feature type="compositionally biased region" description="Basic and acidic residues" evidence="1">
    <location>
        <begin position="18"/>
        <end position="34"/>
    </location>
</feature>
<name>A0A8C7NV80_ONCMY</name>
<feature type="region of interest" description="Disordered" evidence="1">
    <location>
        <begin position="509"/>
        <end position="545"/>
    </location>
</feature>
<dbReference type="PANTHER" id="PTHR22145">
    <property type="entry name" value="SI:CH211-266K22.6"/>
    <property type="match status" value="1"/>
</dbReference>
<feature type="compositionally biased region" description="Basic and acidic residues" evidence="1">
    <location>
        <begin position="110"/>
        <end position="154"/>
    </location>
</feature>
<protein>
    <recommendedName>
        <fullName evidence="4">Protein FAM217B</fullName>
    </recommendedName>
</protein>
<reference evidence="2" key="1">
    <citation type="submission" date="2020-07" db="EMBL/GenBank/DDBJ databases">
        <title>A long reads based de novo assembly of the rainbow trout Arlee double haploid line genome.</title>
        <authorList>
            <person name="Gao G."/>
            <person name="Palti Y."/>
        </authorList>
    </citation>
    <scope>NUCLEOTIDE SEQUENCE [LARGE SCALE GENOMIC DNA]</scope>
</reference>
<reference evidence="2" key="3">
    <citation type="submission" date="2025-09" db="UniProtKB">
        <authorList>
            <consortium name="Ensembl"/>
        </authorList>
    </citation>
    <scope>IDENTIFICATION</scope>
</reference>
<dbReference type="AlphaFoldDB" id="A0A8C7NV80"/>
<dbReference type="PANTHER" id="PTHR22145:SF2">
    <property type="entry name" value="SI:CH211-266K22.6"/>
    <property type="match status" value="1"/>
</dbReference>
<feature type="region of interest" description="Disordered" evidence="1">
    <location>
        <begin position="418"/>
        <end position="440"/>
    </location>
</feature>
<evidence type="ECO:0000313" key="3">
    <source>
        <dbReference type="Proteomes" id="UP000694395"/>
    </source>
</evidence>
<feature type="compositionally biased region" description="Polar residues" evidence="1">
    <location>
        <begin position="1"/>
        <end position="11"/>
    </location>
</feature>
<sequence length="633" mass="68755">MGTVVQQSAATGLNKLPSRVEREWAKSSWTDKHVTRYTRMTTQKKPLHPQMMIPSVDNTHIPTPSADKKQQRRQKHKPNIPSVKHNTNTSELSTQGQLDPPSLPLLSALDGKERRERSRRREQQERRERREQREKERREDQEREAQSSHHREQKQTVSRRSRQAVSLPHNHSSSHSSQVLPGGVPVGQRTAQVSGGLGCVEGDVGGKEKGEGDIYSDIDTDLSESERLPLPSYPSSPANLDLRPEVIFPHDFQPDLPGPRGHAPGLFSYPDFLPPPFNSWSLRQLAVFLHPEGRHPPRSRPAGMALDRYLEQLLLLEWLRIQTVQEESGSVSSVPTSRYCSHHGAPSLHGRLSSPKCILQCQRAFPVTLLSSLSPSAPLSGCSHYHARYPPCTGTCHSHTSPCLNPFSDHRGRVSLPKRSYSESRVHSAEKASGHQSCGSPAMGIGHLKRMQAFGNIRNPVAVSPTRRQRSSSVVRNPSFGSGSGTGSGTGTPRGCNCVGSGSSGALYEVSSSVRRRRGRSESERRRGTGTGFGSGTGSGSGTGCEAWERAMERAGFGIGFGTGRGLHWTGSGSGTGAWAWSAAGARASKRARERAGEWFGAGERVGERAGAGERVGAGVRVGAGERAGAGER</sequence>
<dbReference type="Ensembl" id="ENSOMYT00000014273.2">
    <property type="protein sequence ID" value="ENSOMYP00000012903.2"/>
    <property type="gene ID" value="ENSOMYG00000006447.2"/>
</dbReference>
<accession>A0A8C7NV80</accession>
<proteinExistence type="predicted"/>
<feature type="compositionally biased region" description="Gly residues" evidence="1">
    <location>
        <begin position="482"/>
        <end position="492"/>
    </location>
</feature>
<reference evidence="2" key="2">
    <citation type="submission" date="2025-08" db="UniProtKB">
        <authorList>
            <consortium name="Ensembl"/>
        </authorList>
    </citation>
    <scope>IDENTIFICATION</scope>
</reference>
<dbReference type="Pfam" id="PF15344">
    <property type="entry name" value="FAM217"/>
    <property type="match status" value="1"/>
</dbReference>
<organism evidence="2 3">
    <name type="scientific">Oncorhynchus mykiss</name>
    <name type="common">Rainbow trout</name>
    <name type="synonym">Salmo gairdneri</name>
    <dbReference type="NCBI Taxonomy" id="8022"/>
    <lineage>
        <taxon>Eukaryota</taxon>
        <taxon>Metazoa</taxon>
        <taxon>Chordata</taxon>
        <taxon>Craniata</taxon>
        <taxon>Vertebrata</taxon>
        <taxon>Euteleostomi</taxon>
        <taxon>Actinopterygii</taxon>
        <taxon>Neopterygii</taxon>
        <taxon>Teleostei</taxon>
        <taxon>Protacanthopterygii</taxon>
        <taxon>Salmoniformes</taxon>
        <taxon>Salmonidae</taxon>
        <taxon>Salmoninae</taxon>
        <taxon>Oncorhynchus</taxon>
    </lineage>
</organism>
<evidence type="ECO:0000313" key="2">
    <source>
        <dbReference type="Ensembl" id="ENSOMYP00000012903.2"/>
    </source>
</evidence>
<feature type="compositionally biased region" description="Polar residues" evidence="1">
    <location>
        <begin position="84"/>
        <end position="97"/>
    </location>
</feature>
<feature type="compositionally biased region" description="Basic and acidic residues" evidence="1">
    <location>
        <begin position="420"/>
        <end position="433"/>
    </location>
</feature>
<evidence type="ECO:0000256" key="1">
    <source>
        <dbReference type="SAM" id="MobiDB-lite"/>
    </source>
</evidence>
<evidence type="ECO:0008006" key="4">
    <source>
        <dbReference type="Google" id="ProtNLM"/>
    </source>
</evidence>
<feature type="compositionally biased region" description="Gly residues" evidence="1">
    <location>
        <begin position="529"/>
        <end position="543"/>
    </location>
</feature>